<reference evidence="1" key="1">
    <citation type="submission" date="2020-04" db="EMBL/GenBank/DDBJ databases">
        <authorList>
            <person name="Chiriac C."/>
            <person name="Salcher M."/>
            <person name="Ghai R."/>
            <person name="Kavagutti S V."/>
        </authorList>
    </citation>
    <scope>NUCLEOTIDE SEQUENCE</scope>
</reference>
<accession>A0A6J5M6V4</accession>
<gene>
    <name evidence="1" type="ORF">UFOVP422_32</name>
</gene>
<dbReference type="EMBL" id="LR796398">
    <property type="protein sequence ID" value="CAB4141861.1"/>
    <property type="molecule type" value="Genomic_DNA"/>
</dbReference>
<proteinExistence type="predicted"/>
<name>A0A6J5M6V4_9CAUD</name>
<evidence type="ECO:0000313" key="1">
    <source>
        <dbReference type="EMBL" id="CAB4141861.1"/>
    </source>
</evidence>
<protein>
    <submittedName>
        <fullName evidence="1">Uncharacterized protein</fullName>
    </submittedName>
</protein>
<organism evidence="1">
    <name type="scientific">uncultured Caudovirales phage</name>
    <dbReference type="NCBI Taxonomy" id="2100421"/>
    <lineage>
        <taxon>Viruses</taxon>
        <taxon>Duplodnaviria</taxon>
        <taxon>Heunggongvirae</taxon>
        <taxon>Uroviricota</taxon>
        <taxon>Caudoviricetes</taxon>
        <taxon>Peduoviridae</taxon>
        <taxon>Maltschvirus</taxon>
        <taxon>Maltschvirus maltsch</taxon>
    </lineage>
</organism>
<sequence length="181" mass="19079">MACLPTTPITNNVLTDTVASNTDGWINITAVSTSALTQYFPVQSTPTVLTFNGVFQTTFQHGRVLQLQIEETASSSANVKKTALQVYLYTGAAPATPTAGAVYNGSPTNLVGIVEIAAGDYKRVADTVWLANVKPEVWVRTGSTASSVNIYAVVLANEAKTYASGAALRARLFTEQSTALA</sequence>